<accession>A0ACA9YAA7</accession>
<keyword evidence="1" id="KW-0067">ATP-binding</keyword>
<evidence type="ECO:0000313" key="1">
    <source>
        <dbReference type="EMBL" id="CAH6721625.1"/>
    </source>
</evidence>
<dbReference type="Proteomes" id="UP001152531">
    <property type="component" value="Unassembled WGS sequence"/>
</dbReference>
<keyword evidence="1" id="KW-0547">Nucleotide-binding</keyword>
<evidence type="ECO:0000313" key="2">
    <source>
        <dbReference type="Proteomes" id="UP001152531"/>
    </source>
</evidence>
<dbReference type="EMBL" id="CALSDN010000006">
    <property type="protein sequence ID" value="CAH6721625.1"/>
    <property type="molecule type" value="Genomic_DNA"/>
</dbReference>
<sequence length="504" mass="57531">MRPVSIDELLAVNKPKFIRKDKRIRQEAKVVKKKKVVVEKDNFTTKPVVNPSKKDKFSFDWDEQDDTSQGFVPLVVDEGAYDDIGGRSDWRDKNLQTMTSSDWRSFREEFNIKTKNCDINPMRSWKESSLAPEIVKLLLELEFYDPTPIQRCSVPIAEHKDIIGIAETGSGKTLAYLIPLMNHILKLPPVHLQNPTDKPLGLVLAPTRELANQIKNEVDNFTSLGINSVSIIGGHQYQETIDALNSGVHIVVATPGRLIDILEKKLLNLSDCNFLIFDEADRMIDMGFEKDLEKLYTYLPTTRRSLMFTATFSKSINDMTSKYLQDPAQLVIGKIGEKVDNITQQFEYGDELTEDKKLGRLLTVLKNRPTIIFANYIKTVEYLSQHLSEKGYKNVTLHGSKSQMARERAIDEFSNNKVNILVATDVAARGIDIDISCVVNYQMPKKIDEYIHRIGRTGRAGNYGYSFSFVDGNDEHLFVDLKKFLKKNIPSWLERKTSQQTIRD</sequence>
<keyword evidence="1" id="KW-0378">Hydrolase</keyword>
<gene>
    <name evidence="1" type="ORF">CLIB1444_06S06436</name>
</gene>
<protein>
    <submittedName>
        <fullName evidence="1">Pre-mRNA-splicing ATP-dependent RNA helicase Prp28p</fullName>
    </submittedName>
</protein>
<proteinExistence type="predicted"/>
<comment type="caution">
    <text evidence="1">The sequence shown here is derived from an EMBL/GenBank/DDBJ whole genome shotgun (WGS) entry which is preliminary data.</text>
</comment>
<reference evidence="1" key="1">
    <citation type="submission" date="2022-06" db="EMBL/GenBank/DDBJ databases">
        <authorList>
            <person name="Legras J.-L."/>
            <person name="Devillers H."/>
            <person name="Grondin C."/>
        </authorList>
    </citation>
    <scope>NUCLEOTIDE SEQUENCE</scope>
    <source>
        <strain evidence="1">CLIB 1444</strain>
    </source>
</reference>
<organism evidence="1 2">
    <name type="scientific">[Candida] jaroonii</name>
    <dbReference type="NCBI Taxonomy" id="467808"/>
    <lineage>
        <taxon>Eukaryota</taxon>
        <taxon>Fungi</taxon>
        <taxon>Dikarya</taxon>
        <taxon>Ascomycota</taxon>
        <taxon>Saccharomycotina</taxon>
        <taxon>Pichiomycetes</taxon>
        <taxon>Debaryomycetaceae</taxon>
        <taxon>Yamadazyma</taxon>
    </lineage>
</organism>
<name>A0ACA9YAA7_9ASCO</name>
<keyword evidence="2" id="KW-1185">Reference proteome</keyword>
<keyword evidence="1" id="KW-0347">Helicase</keyword>